<feature type="signal peptide" evidence="1">
    <location>
        <begin position="1"/>
        <end position="16"/>
    </location>
</feature>
<organism evidence="2">
    <name type="scientific">Anopheles darlingi</name>
    <name type="common">Mosquito</name>
    <dbReference type="NCBI Taxonomy" id="43151"/>
    <lineage>
        <taxon>Eukaryota</taxon>
        <taxon>Metazoa</taxon>
        <taxon>Ecdysozoa</taxon>
        <taxon>Arthropoda</taxon>
        <taxon>Hexapoda</taxon>
        <taxon>Insecta</taxon>
        <taxon>Pterygota</taxon>
        <taxon>Neoptera</taxon>
        <taxon>Endopterygota</taxon>
        <taxon>Diptera</taxon>
        <taxon>Nematocera</taxon>
        <taxon>Culicoidea</taxon>
        <taxon>Culicidae</taxon>
        <taxon>Anophelinae</taxon>
        <taxon>Anopheles</taxon>
    </lineage>
</organism>
<accession>A0A2M4DBP0</accession>
<proteinExistence type="predicted"/>
<evidence type="ECO:0000256" key="1">
    <source>
        <dbReference type="SAM" id="SignalP"/>
    </source>
</evidence>
<dbReference type="AlphaFoldDB" id="A0A2M4DBP0"/>
<sequence>MLVANNSIAIVPMVYALTFLRVSSCRLFCVPHSRSSYVSLIAGTGTMGITFSSKSGEPCSSLRPCRKPICSNNIFSRVLTNQLAHLKFIALPRWFSPQSKALCERCVF</sequence>
<evidence type="ECO:0000313" key="2">
    <source>
        <dbReference type="EMBL" id="MBW74977.1"/>
    </source>
</evidence>
<reference evidence="2" key="1">
    <citation type="submission" date="2018-01" db="EMBL/GenBank/DDBJ databases">
        <title>An insight into the sialome of Amazonian anophelines.</title>
        <authorList>
            <person name="Ribeiro J.M."/>
            <person name="Scarpassa V."/>
            <person name="Calvo E."/>
        </authorList>
    </citation>
    <scope>NUCLEOTIDE SEQUENCE</scope>
</reference>
<name>A0A2M4DBP0_ANODA</name>
<protein>
    <submittedName>
        <fullName evidence="2">Putative secreted protein</fullName>
    </submittedName>
</protein>
<dbReference type="EMBL" id="GGFL01010799">
    <property type="protein sequence ID" value="MBW74977.1"/>
    <property type="molecule type" value="Transcribed_RNA"/>
</dbReference>
<keyword evidence="1" id="KW-0732">Signal</keyword>
<feature type="chain" id="PRO_5014973434" evidence="1">
    <location>
        <begin position="17"/>
        <end position="108"/>
    </location>
</feature>